<evidence type="ECO:0000313" key="2">
    <source>
        <dbReference type="Proteomes" id="UP000542674"/>
    </source>
</evidence>
<dbReference type="InterPro" id="IPR025851">
    <property type="entry name" value="SUKH-4"/>
</dbReference>
<dbReference type="Pfam" id="PF14435">
    <property type="entry name" value="SUKH-4"/>
    <property type="match status" value="1"/>
</dbReference>
<keyword evidence="2" id="KW-1185">Reference proteome</keyword>
<dbReference type="EMBL" id="JACHJS010000001">
    <property type="protein sequence ID" value="MBB4966028.1"/>
    <property type="molecule type" value="Genomic_DNA"/>
</dbReference>
<name>A0A7W7T3S4_9PSEU</name>
<dbReference type="Proteomes" id="UP000542674">
    <property type="component" value="Unassembled WGS sequence"/>
</dbReference>
<comment type="caution">
    <text evidence="1">The sequence shown here is derived from an EMBL/GenBank/DDBJ whole genome shotgun (WGS) entry which is preliminary data.</text>
</comment>
<evidence type="ECO:0000313" key="1">
    <source>
        <dbReference type="EMBL" id="MBB4966028.1"/>
    </source>
</evidence>
<organism evidence="1 2">
    <name type="scientific">Saccharothrix violaceirubra</name>
    <dbReference type="NCBI Taxonomy" id="413306"/>
    <lineage>
        <taxon>Bacteria</taxon>
        <taxon>Bacillati</taxon>
        <taxon>Actinomycetota</taxon>
        <taxon>Actinomycetes</taxon>
        <taxon>Pseudonocardiales</taxon>
        <taxon>Pseudonocardiaceae</taxon>
        <taxon>Saccharothrix</taxon>
    </lineage>
</organism>
<proteinExistence type="predicted"/>
<reference evidence="1 2" key="1">
    <citation type="submission" date="2020-08" db="EMBL/GenBank/DDBJ databases">
        <title>Sequencing the genomes of 1000 actinobacteria strains.</title>
        <authorList>
            <person name="Klenk H.-P."/>
        </authorList>
    </citation>
    <scope>NUCLEOTIDE SEQUENCE [LARGE SCALE GENOMIC DNA]</scope>
    <source>
        <strain evidence="1 2">DSM 45084</strain>
    </source>
</reference>
<sequence>MKLHDMREVVDRILGQDLDFLSLVDGAPVLPGSVLGEWRIAADEKEVLALYGLPPARADGLMGIVGGFQESGTPTVARDGRRIYILGKLGISTLAVVEGGGDVFSFPQSSEVHPGLKHLYPDGMLPRLVNSSIARFVRCAWLWNALLPLLAEWEKAAGQCELAQARAGKVDLSVDPYESYLALCHHLLGQFREIDSEILEESSFWKDQIIDVW</sequence>
<protein>
    <recommendedName>
        <fullName evidence="3">SUKH-4 immunity protein of toxin-antitoxin system</fullName>
    </recommendedName>
</protein>
<accession>A0A7W7T3S4</accession>
<dbReference type="RefSeq" id="WP_184669789.1">
    <property type="nucleotide sequence ID" value="NZ_BAABAI010000002.1"/>
</dbReference>
<dbReference type="AlphaFoldDB" id="A0A7W7T3S4"/>
<gene>
    <name evidence="1" type="ORF">F4559_003387</name>
</gene>
<evidence type="ECO:0008006" key="3">
    <source>
        <dbReference type="Google" id="ProtNLM"/>
    </source>
</evidence>